<dbReference type="GO" id="GO:0008652">
    <property type="term" value="P:amino acid biosynthetic process"/>
    <property type="evidence" value="ECO:0007669"/>
    <property type="project" value="UniProtKB-KW"/>
</dbReference>
<dbReference type="InterPro" id="IPR036968">
    <property type="entry name" value="Enolpyruvate_Tfrase_sf"/>
</dbReference>
<dbReference type="HAMAP" id="MF_00210">
    <property type="entry name" value="EPSP_synth"/>
    <property type="match status" value="1"/>
</dbReference>
<dbReference type="SUPFAM" id="SSF55205">
    <property type="entry name" value="EPT/RTPC-like"/>
    <property type="match status" value="1"/>
</dbReference>
<evidence type="ECO:0000256" key="4">
    <source>
        <dbReference type="ARBA" id="ARBA00022490"/>
    </source>
</evidence>
<evidence type="ECO:0000256" key="6">
    <source>
        <dbReference type="ARBA" id="ARBA00022679"/>
    </source>
</evidence>
<dbReference type="FunFam" id="3.65.10.10:FF:000005">
    <property type="entry name" value="3-phosphoshikimate 1-carboxyvinyltransferase"/>
    <property type="match status" value="1"/>
</dbReference>
<evidence type="ECO:0000256" key="1">
    <source>
        <dbReference type="ARBA" id="ARBA00004811"/>
    </source>
</evidence>
<dbReference type="UniPathway" id="UPA00053">
    <property type="reaction ID" value="UER00089"/>
</dbReference>
<dbReference type="EMBL" id="UINC01003841">
    <property type="protein sequence ID" value="SVA09691.1"/>
    <property type="molecule type" value="Genomic_DNA"/>
</dbReference>
<keyword evidence="7" id="KW-0057">Aromatic amino acid biosynthesis</keyword>
<evidence type="ECO:0000256" key="2">
    <source>
        <dbReference type="ARBA" id="ARBA00009948"/>
    </source>
</evidence>
<dbReference type="Gene3D" id="3.65.10.10">
    <property type="entry name" value="Enolpyruvate transferase domain"/>
    <property type="match status" value="2"/>
</dbReference>
<dbReference type="PROSITE" id="PS00104">
    <property type="entry name" value="EPSP_SYNTHASE_1"/>
    <property type="match status" value="1"/>
</dbReference>
<evidence type="ECO:0000256" key="7">
    <source>
        <dbReference type="ARBA" id="ARBA00023141"/>
    </source>
</evidence>
<dbReference type="GO" id="GO:0009423">
    <property type="term" value="P:chorismate biosynthetic process"/>
    <property type="evidence" value="ECO:0007669"/>
    <property type="project" value="UniProtKB-UniPathway"/>
</dbReference>
<gene>
    <name evidence="10" type="ORF">METZ01_LOCUS62545</name>
</gene>
<evidence type="ECO:0000256" key="8">
    <source>
        <dbReference type="ARBA" id="ARBA00044633"/>
    </source>
</evidence>
<reference evidence="10" key="1">
    <citation type="submission" date="2018-05" db="EMBL/GenBank/DDBJ databases">
        <authorList>
            <person name="Lanie J.A."/>
            <person name="Ng W.-L."/>
            <person name="Kazmierczak K.M."/>
            <person name="Andrzejewski T.M."/>
            <person name="Davidsen T.M."/>
            <person name="Wayne K.J."/>
            <person name="Tettelin H."/>
            <person name="Glass J.I."/>
            <person name="Rusch D."/>
            <person name="Podicherti R."/>
            <person name="Tsui H.-C.T."/>
            <person name="Winkler M.E."/>
        </authorList>
    </citation>
    <scope>NUCLEOTIDE SEQUENCE</scope>
</reference>
<dbReference type="InterPro" id="IPR006264">
    <property type="entry name" value="EPSP_synthase"/>
</dbReference>
<evidence type="ECO:0000259" key="9">
    <source>
        <dbReference type="Pfam" id="PF00275"/>
    </source>
</evidence>
<dbReference type="GO" id="GO:0003866">
    <property type="term" value="F:3-phosphoshikimate 1-carboxyvinyltransferase activity"/>
    <property type="evidence" value="ECO:0007669"/>
    <property type="project" value="UniProtKB-EC"/>
</dbReference>
<dbReference type="InterPro" id="IPR001986">
    <property type="entry name" value="Enolpyruvate_Tfrase_dom"/>
</dbReference>
<comment type="catalytic activity">
    <reaction evidence="8">
        <text>3-phosphoshikimate + phosphoenolpyruvate = 5-O-(1-carboxyvinyl)-3-phosphoshikimate + phosphate</text>
        <dbReference type="Rhea" id="RHEA:21256"/>
        <dbReference type="ChEBI" id="CHEBI:43474"/>
        <dbReference type="ChEBI" id="CHEBI:57701"/>
        <dbReference type="ChEBI" id="CHEBI:58702"/>
        <dbReference type="ChEBI" id="CHEBI:145989"/>
        <dbReference type="EC" id="2.5.1.19"/>
    </reaction>
    <physiologicalReaction direction="left-to-right" evidence="8">
        <dbReference type="Rhea" id="RHEA:21257"/>
    </physiologicalReaction>
</comment>
<dbReference type="Pfam" id="PF00275">
    <property type="entry name" value="EPSP_synthase"/>
    <property type="match status" value="1"/>
</dbReference>
<comment type="pathway">
    <text evidence="1">Metabolic intermediate biosynthesis; chorismate biosynthesis; chorismate from D-erythrose 4-phosphate and phosphoenolpyruvate: step 6/7.</text>
</comment>
<evidence type="ECO:0000313" key="10">
    <source>
        <dbReference type="EMBL" id="SVA09691.1"/>
    </source>
</evidence>
<dbReference type="InterPro" id="IPR023193">
    <property type="entry name" value="EPSP_synthase_CS"/>
</dbReference>
<organism evidence="10">
    <name type="scientific">marine metagenome</name>
    <dbReference type="NCBI Taxonomy" id="408172"/>
    <lineage>
        <taxon>unclassified sequences</taxon>
        <taxon>metagenomes</taxon>
        <taxon>ecological metagenomes</taxon>
    </lineage>
</organism>
<keyword evidence="6" id="KW-0808">Transferase</keyword>
<dbReference type="InterPro" id="IPR013792">
    <property type="entry name" value="RNA3'P_cycl/enolpyr_Trfase_a/b"/>
</dbReference>
<name>A0A381T298_9ZZZZ</name>
<dbReference type="CDD" id="cd01556">
    <property type="entry name" value="EPSP_synthase"/>
    <property type="match status" value="1"/>
</dbReference>
<protein>
    <recommendedName>
        <fullName evidence="3">3-phosphoshikimate 1-carboxyvinyltransferase</fullName>
        <ecNumber evidence="3">2.5.1.19</ecNumber>
    </recommendedName>
</protein>
<accession>A0A381T298</accession>
<keyword evidence="4" id="KW-0963">Cytoplasm</keyword>
<dbReference type="NCBIfam" id="TIGR01356">
    <property type="entry name" value="aroA"/>
    <property type="match status" value="1"/>
</dbReference>
<keyword evidence="5" id="KW-0028">Amino-acid biosynthesis</keyword>
<feature type="domain" description="Enolpyruvate transferase" evidence="9">
    <location>
        <begin position="14"/>
        <end position="427"/>
    </location>
</feature>
<dbReference type="AlphaFoldDB" id="A0A381T298"/>
<sequence length="439" mass="47454">MTKSESKQTLLAKKPGSIAGVVSIPGDKSISHRAIILSMIAEGRTRIHNILDSSDINKSLNAAIKLGIECKKKDGFMEIRGKGLHGLKDPGQELFFGNSGTSMRLFIGVLSAQKFSSILSGDSSLNSRPMERVAVPLRKMGARIEMENDHAPLQIYPSDQIIGIKQRLNVPSAQVKSAILLAALYANSKTVLSTSSVTRNHTELMLESFGCPIRHNEQEIILEQGELKGINALTIPGDFSSASFLILATLIAKDSQIIIKNVGLNPTRIGFLKILQMMGGNITTTIDPNNSYEIQGTIKVKSSELHGINVPRNLIPLSIDELPLVFLAAACAKGTTTIRNATELRFKESDRITAMATLLSQLSIDVKEFNDGLTINGGVMSGGEIDSFGDHRIAMTALIASACSKADILVHNTENIDTSFPNFVETMNQLGMDIIDPES</sequence>
<evidence type="ECO:0000256" key="5">
    <source>
        <dbReference type="ARBA" id="ARBA00022605"/>
    </source>
</evidence>
<comment type="similarity">
    <text evidence="2">Belongs to the EPSP synthase family.</text>
</comment>
<evidence type="ECO:0000256" key="3">
    <source>
        <dbReference type="ARBA" id="ARBA00012450"/>
    </source>
</evidence>
<dbReference type="EC" id="2.5.1.19" evidence="3"/>
<proteinExistence type="inferred from homology"/>
<dbReference type="PANTHER" id="PTHR21090:SF5">
    <property type="entry name" value="PENTAFUNCTIONAL AROM POLYPEPTIDE"/>
    <property type="match status" value="1"/>
</dbReference>
<dbReference type="PANTHER" id="PTHR21090">
    <property type="entry name" value="AROM/DEHYDROQUINATE SYNTHASE"/>
    <property type="match status" value="1"/>
</dbReference>
<dbReference type="PIRSF" id="PIRSF000505">
    <property type="entry name" value="EPSPS"/>
    <property type="match status" value="1"/>
</dbReference>
<dbReference type="GO" id="GO:0009073">
    <property type="term" value="P:aromatic amino acid family biosynthetic process"/>
    <property type="evidence" value="ECO:0007669"/>
    <property type="project" value="UniProtKB-KW"/>
</dbReference>